<dbReference type="EMBL" id="JAZHGC010000009">
    <property type="protein sequence ID" value="MEM5286477.1"/>
    <property type="molecule type" value="Genomic_DNA"/>
</dbReference>
<dbReference type="Proteomes" id="UP001494588">
    <property type="component" value="Unassembled WGS sequence"/>
</dbReference>
<gene>
    <name evidence="2" type="ORF">V4C55_12210</name>
</gene>
<protein>
    <submittedName>
        <fullName evidence="2">DUF2252 domain-containing protein</fullName>
    </submittedName>
</protein>
<dbReference type="RefSeq" id="WP_201650287.1">
    <property type="nucleotide sequence ID" value="NZ_CAJHCS010000008.1"/>
</dbReference>
<dbReference type="InterPro" id="IPR018721">
    <property type="entry name" value="DUF2252"/>
</dbReference>
<dbReference type="PANTHER" id="PTHR39441:SF1">
    <property type="entry name" value="DUF2252 DOMAIN-CONTAINING PROTEIN"/>
    <property type="match status" value="1"/>
</dbReference>
<evidence type="ECO:0000256" key="1">
    <source>
        <dbReference type="SAM" id="MobiDB-lite"/>
    </source>
</evidence>
<accession>A0ABU9QAR7</accession>
<sequence length="473" mass="53535">MKASTIAEREASGRAAREHARRSSHRAIGPMHRNSIDLLRQSSEGRVERLVPLRYGRMAVSPFTFFRGSAILQAHDLSLTPHTTLTLPICGDAHLLNFGGFATPERQLIFDLNDFDEVSTAPFEWDLKRLAASFVVAARHMRFSRGAAHDLVMTAVNQYRDRIAQYAECGALDLWYERITFDRMVDMAVNAENRRLIRRAMEKAGARTHESMLEKLCERDGERYVMRDMPPGLFHVHGSNTLFDPEDDWFKIGDWNKLIHSTFEDYLKTLNDDRRELLGQFALHDLVFKVVGVGSVGTRCLVLLAVDPHGKPLFLQVKEARRSVIAQHFKAGPRKSEPKHEGERVVLGQRMLQAASDIFLGWSTGPSGRHFYVRQLRDMKLTPSIDLFDVDQLNGYARLCGWALARAHAKAGGKAIEISAYIGRSDQFAEALAEYASAYADQVERDYDAFMKACRSGDLEARTDEDMAADFRI</sequence>
<evidence type="ECO:0000313" key="2">
    <source>
        <dbReference type="EMBL" id="MEM5286477.1"/>
    </source>
</evidence>
<feature type="region of interest" description="Disordered" evidence="1">
    <location>
        <begin position="1"/>
        <end position="27"/>
    </location>
</feature>
<comment type="caution">
    <text evidence="2">The sequence shown here is derived from an EMBL/GenBank/DDBJ whole genome shotgun (WGS) entry which is preliminary data.</text>
</comment>
<evidence type="ECO:0000313" key="3">
    <source>
        <dbReference type="Proteomes" id="UP001494588"/>
    </source>
</evidence>
<proteinExistence type="predicted"/>
<name>A0ABU9QAR7_9BURK</name>
<feature type="compositionally biased region" description="Basic and acidic residues" evidence="1">
    <location>
        <begin position="7"/>
        <end position="18"/>
    </location>
</feature>
<dbReference type="Pfam" id="PF10009">
    <property type="entry name" value="DUF2252"/>
    <property type="match status" value="1"/>
</dbReference>
<dbReference type="PANTHER" id="PTHR39441">
    <property type="entry name" value="DUF2252 DOMAIN-CONTAINING PROTEIN"/>
    <property type="match status" value="1"/>
</dbReference>
<organism evidence="2 3">
    <name type="scientific">Paraburkholderia sabiae</name>
    <dbReference type="NCBI Taxonomy" id="273251"/>
    <lineage>
        <taxon>Bacteria</taxon>
        <taxon>Pseudomonadati</taxon>
        <taxon>Pseudomonadota</taxon>
        <taxon>Betaproteobacteria</taxon>
        <taxon>Burkholderiales</taxon>
        <taxon>Burkholderiaceae</taxon>
        <taxon>Paraburkholderia</taxon>
    </lineage>
</organism>
<keyword evidence="3" id="KW-1185">Reference proteome</keyword>
<reference evidence="2 3" key="1">
    <citation type="submission" date="2024-01" db="EMBL/GenBank/DDBJ databases">
        <title>The diversity of rhizobia nodulating Mimosa spp. in eleven states of Brazil covering several biomes is determined by host plant, location, and edaphic factors.</title>
        <authorList>
            <person name="Rouws L."/>
            <person name="Barauna A."/>
            <person name="Beukes C."/>
            <person name="De Faria S.M."/>
            <person name="Gross E."/>
            <person name="Dos Reis Junior F.B."/>
            <person name="Simon M."/>
            <person name="Maluk M."/>
            <person name="Odee D.W."/>
            <person name="Kenicer G."/>
            <person name="Young J.P.W."/>
            <person name="Reis V.M."/>
            <person name="Zilli J."/>
            <person name="James E.K."/>
        </authorList>
    </citation>
    <scope>NUCLEOTIDE SEQUENCE [LARGE SCALE GENOMIC DNA]</scope>
    <source>
        <strain evidence="2 3">JPY77</strain>
    </source>
</reference>